<accession>A0AA86QYD8</accession>
<reference evidence="2 3" key="2">
    <citation type="submission" date="2024-07" db="EMBL/GenBank/DDBJ databases">
        <authorList>
            <person name="Akdeniz Z."/>
        </authorList>
    </citation>
    <scope>NUCLEOTIDE SEQUENCE [LARGE SCALE GENOMIC DNA]</scope>
</reference>
<organism evidence="1">
    <name type="scientific">Hexamita inflata</name>
    <dbReference type="NCBI Taxonomy" id="28002"/>
    <lineage>
        <taxon>Eukaryota</taxon>
        <taxon>Metamonada</taxon>
        <taxon>Diplomonadida</taxon>
        <taxon>Hexamitidae</taxon>
        <taxon>Hexamitinae</taxon>
        <taxon>Hexamita</taxon>
    </lineage>
</organism>
<comment type="caution">
    <text evidence="1">The sequence shown here is derived from an EMBL/GenBank/DDBJ whole genome shotgun (WGS) entry which is preliminary data.</text>
</comment>
<protein>
    <submittedName>
        <fullName evidence="2">Hypothetical_protein</fullName>
    </submittedName>
</protein>
<proteinExistence type="predicted"/>
<dbReference type="Proteomes" id="UP001642409">
    <property type="component" value="Unassembled WGS sequence"/>
</dbReference>
<dbReference type="AlphaFoldDB" id="A0AA86QYD8"/>
<evidence type="ECO:0000313" key="3">
    <source>
        <dbReference type="Proteomes" id="UP001642409"/>
    </source>
</evidence>
<dbReference type="EMBL" id="CAXDID020000120">
    <property type="protein sequence ID" value="CAL6031697.1"/>
    <property type="molecule type" value="Genomic_DNA"/>
</dbReference>
<gene>
    <name evidence="2" type="ORF">HINF_LOCUS34130</name>
    <name evidence="1" type="ORF">HINF_LOCUS50557</name>
</gene>
<evidence type="ECO:0000313" key="2">
    <source>
        <dbReference type="EMBL" id="CAL6031697.1"/>
    </source>
</evidence>
<keyword evidence="3" id="KW-1185">Reference proteome</keyword>
<dbReference type="EMBL" id="CATOUU010000960">
    <property type="protein sequence ID" value="CAI9962912.1"/>
    <property type="molecule type" value="Genomic_DNA"/>
</dbReference>
<name>A0AA86QYD8_9EUKA</name>
<reference evidence="1" key="1">
    <citation type="submission" date="2023-06" db="EMBL/GenBank/DDBJ databases">
        <authorList>
            <person name="Kurt Z."/>
        </authorList>
    </citation>
    <scope>NUCLEOTIDE SEQUENCE</scope>
</reference>
<sequence>MVIPFLSRRIRTWAVLIRLATTEAGISILCCNSSAILQTFRWLSTSSCVSLLEHLADYEEVSGLLSKRSVQTLTKISQGFDTDLLNSDKITLKKEIKDNDELWPWRRILYKCIE</sequence>
<evidence type="ECO:0000313" key="1">
    <source>
        <dbReference type="EMBL" id="CAI9962912.1"/>
    </source>
</evidence>